<sequence length="173" mass="17750">MSGSEPTPTPKPVTVAVAQKEIKSVTSSGSSSVKSSDSKAIARKHKGKAVKITALEDGDAQMTMVSPPPVSSANTPAAIAISASDSLPLVVDDSMVNLLDGSLPGVSNLNLYESLASIEGGNSLPFVVDAGVPNLLEGQSARRLRPSLAHTGASFFPRRISPGNLKYATLAPK</sequence>
<evidence type="ECO:0000313" key="3">
    <source>
        <dbReference type="Proteomes" id="UP000193467"/>
    </source>
</evidence>
<keyword evidence="3" id="KW-1185">Reference proteome</keyword>
<evidence type="ECO:0000256" key="1">
    <source>
        <dbReference type="SAM" id="MobiDB-lite"/>
    </source>
</evidence>
<feature type="region of interest" description="Disordered" evidence="1">
    <location>
        <begin position="24"/>
        <end position="44"/>
    </location>
</feature>
<proteinExistence type="predicted"/>
<evidence type="ECO:0000313" key="2">
    <source>
        <dbReference type="EMBL" id="ORY67927.1"/>
    </source>
</evidence>
<dbReference type="AlphaFoldDB" id="A0A1Y2E922"/>
<reference evidence="2 3" key="1">
    <citation type="submission" date="2016-07" db="EMBL/GenBank/DDBJ databases">
        <title>Pervasive Adenine N6-methylation of Active Genes in Fungi.</title>
        <authorList>
            <consortium name="DOE Joint Genome Institute"/>
            <person name="Mondo S.J."/>
            <person name="Dannebaum R.O."/>
            <person name="Kuo R.C."/>
            <person name="Labutti K."/>
            <person name="Haridas S."/>
            <person name="Kuo A."/>
            <person name="Salamov A."/>
            <person name="Ahrendt S.R."/>
            <person name="Lipzen A."/>
            <person name="Sullivan W."/>
            <person name="Andreopoulos W.B."/>
            <person name="Clum A."/>
            <person name="Lindquist E."/>
            <person name="Daum C."/>
            <person name="Ramamoorthy G.K."/>
            <person name="Gryganskyi A."/>
            <person name="Culley D."/>
            <person name="Magnuson J.K."/>
            <person name="James T.Y."/>
            <person name="O'Malley M.A."/>
            <person name="Stajich J.E."/>
            <person name="Spatafora J.W."/>
            <person name="Visel A."/>
            <person name="Grigoriev I.V."/>
        </authorList>
    </citation>
    <scope>NUCLEOTIDE SEQUENCE [LARGE SCALE GENOMIC DNA]</scope>
    <source>
        <strain evidence="2 3">62-1032</strain>
    </source>
</reference>
<comment type="caution">
    <text evidence="2">The sequence shown here is derived from an EMBL/GenBank/DDBJ whole genome shotgun (WGS) entry which is preliminary data.</text>
</comment>
<organism evidence="2 3">
    <name type="scientific">Leucosporidium creatinivorum</name>
    <dbReference type="NCBI Taxonomy" id="106004"/>
    <lineage>
        <taxon>Eukaryota</taxon>
        <taxon>Fungi</taxon>
        <taxon>Dikarya</taxon>
        <taxon>Basidiomycota</taxon>
        <taxon>Pucciniomycotina</taxon>
        <taxon>Microbotryomycetes</taxon>
        <taxon>Leucosporidiales</taxon>
        <taxon>Leucosporidium</taxon>
    </lineage>
</organism>
<accession>A0A1Y2E922</accession>
<dbReference type="InParanoid" id="A0A1Y2E922"/>
<gene>
    <name evidence="2" type="ORF">BCR35DRAFT_178393</name>
</gene>
<feature type="compositionally biased region" description="Low complexity" evidence="1">
    <location>
        <begin position="24"/>
        <end position="39"/>
    </location>
</feature>
<name>A0A1Y2E922_9BASI</name>
<protein>
    <submittedName>
        <fullName evidence="2">Uncharacterized protein</fullName>
    </submittedName>
</protein>
<dbReference type="Proteomes" id="UP000193467">
    <property type="component" value="Unassembled WGS sequence"/>
</dbReference>
<dbReference type="EMBL" id="MCGR01000060">
    <property type="protein sequence ID" value="ORY67927.1"/>
    <property type="molecule type" value="Genomic_DNA"/>
</dbReference>